<dbReference type="SUPFAM" id="SSF143100">
    <property type="entry name" value="TTHA1013/TTHA0281-like"/>
    <property type="match status" value="1"/>
</dbReference>
<dbReference type="EMBL" id="CP110233">
    <property type="protein sequence ID" value="WEG74399.1"/>
    <property type="molecule type" value="Genomic_DNA"/>
</dbReference>
<evidence type="ECO:0000313" key="3">
    <source>
        <dbReference type="Proteomes" id="UP001179647"/>
    </source>
</evidence>
<evidence type="ECO:0000313" key="2">
    <source>
        <dbReference type="EMBL" id="WEG74399.1"/>
    </source>
</evidence>
<dbReference type="Gene3D" id="3.30.160.250">
    <property type="match status" value="1"/>
</dbReference>
<sequence length="128" mass="14221">MKKVYPAIFEEDEVGYGIYFPDVEGAVTQGDSIQNGLEMASDALGIILADMLESGEDLPKASKINEVSYEENEQFVTLVSVDLTDYLKDGKLDKKTITIPHWLNMRAKQSGINFSETLTTALENKLNL</sequence>
<dbReference type="Pfam" id="PF15919">
    <property type="entry name" value="HicB_lk_antitox"/>
    <property type="match status" value="1"/>
</dbReference>
<dbReference type="RefSeq" id="WP_275470199.1">
    <property type="nucleotide sequence ID" value="NZ_CP110233.1"/>
</dbReference>
<keyword evidence="3" id="KW-1185">Reference proteome</keyword>
<evidence type="ECO:0000259" key="1">
    <source>
        <dbReference type="Pfam" id="PF15919"/>
    </source>
</evidence>
<proteinExistence type="predicted"/>
<dbReference type="AlphaFoldDB" id="A0AAF0I8R0"/>
<keyword evidence="2" id="KW-0614">Plasmid</keyword>
<dbReference type="KEGG" id="vie:OL234_10575"/>
<gene>
    <name evidence="2" type="ORF">OL234_10575</name>
</gene>
<geneLocation type="plasmid" evidence="2 3">
    <name>unnamed1</name>
</geneLocation>
<feature type="domain" description="HicB-like antitoxin of toxin-antitoxin system" evidence="1">
    <location>
        <begin position="5"/>
        <end position="106"/>
    </location>
</feature>
<accession>A0AAF0I8R0</accession>
<protein>
    <submittedName>
        <fullName evidence="2">Type II toxin-antitoxin system HicB family antitoxin</fullName>
    </submittedName>
</protein>
<dbReference type="Proteomes" id="UP001179647">
    <property type="component" value="Plasmid unnamed1"/>
</dbReference>
<name>A0AAF0I8R0_9ENTE</name>
<reference evidence="2" key="1">
    <citation type="submission" date="2022-10" db="EMBL/GenBank/DDBJ databases">
        <title>Vagococcus sp. isolated from poultry meat.</title>
        <authorList>
            <person name="Johansson P."/>
            <person name="Bjorkroth J."/>
        </authorList>
    </citation>
    <scope>NUCLEOTIDE SEQUENCE</scope>
    <source>
        <strain evidence="2">STAA11</strain>
        <plasmid evidence="2">unnamed1</plasmid>
    </source>
</reference>
<dbReference type="InterPro" id="IPR035069">
    <property type="entry name" value="TTHA1013/TTHA0281-like"/>
</dbReference>
<dbReference type="InterPro" id="IPR031807">
    <property type="entry name" value="HicB-like"/>
</dbReference>
<organism evidence="2 3">
    <name type="scientific">Vagococcus intermedius</name>
    <dbReference type="NCBI Taxonomy" id="2991418"/>
    <lineage>
        <taxon>Bacteria</taxon>
        <taxon>Bacillati</taxon>
        <taxon>Bacillota</taxon>
        <taxon>Bacilli</taxon>
        <taxon>Lactobacillales</taxon>
        <taxon>Enterococcaceae</taxon>
        <taxon>Vagococcus</taxon>
    </lineage>
</organism>